<accession>A0A6A6HTS4</accession>
<dbReference type="EMBL" id="ML987214">
    <property type="protein sequence ID" value="KAF2240933.1"/>
    <property type="molecule type" value="Genomic_DNA"/>
</dbReference>
<keyword evidence="2" id="KW-1185">Reference proteome</keyword>
<dbReference type="GeneID" id="54573765"/>
<dbReference type="AlphaFoldDB" id="A0A6A6HTS4"/>
<proteinExistence type="predicted"/>
<evidence type="ECO:0000313" key="2">
    <source>
        <dbReference type="Proteomes" id="UP000800094"/>
    </source>
</evidence>
<dbReference type="RefSeq" id="XP_033675937.1">
    <property type="nucleotide sequence ID" value="XM_033820435.1"/>
</dbReference>
<sequence length="80" mass="9273">MLGKFRWRLAFIPYCTEAFSKCCRDERVPHLWLRRLLSYSGSFAVAQTKKPGVGLFRNRCILPVSPGLMVIIIRPVYVKD</sequence>
<gene>
    <name evidence="1" type="ORF">BU26DRAFT_184595</name>
</gene>
<reference evidence="1" key="1">
    <citation type="journal article" date="2020" name="Stud. Mycol.">
        <title>101 Dothideomycetes genomes: a test case for predicting lifestyles and emergence of pathogens.</title>
        <authorList>
            <person name="Haridas S."/>
            <person name="Albert R."/>
            <person name="Binder M."/>
            <person name="Bloem J."/>
            <person name="Labutti K."/>
            <person name="Salamov A."/>
            <person name="Andreopoulos B."/>
            <person name="Baker S."/>
            <person name="Barry K."/>
            <person name="Bills G."/>
            <person name="Bluhm B."/>
            <person name="Cannon C."/>
            <person name="Castanera R."/>
            <person name="Culley D."/>
            <person name="Daum C."/>
            <person name="Ezra D."/>
            <person name="Gonzalez J."/>
            <person name="Henrissat B."/>
            <person name="Kuo A."/>
            <person name="Liang C."/>
            <person name="Lipzen A."/>
            <person name="Lutzoni F."/>
            <person name="Magnuson J."/>
            <person name="Mondo S."/>
            <person name="Nolan M."/>
            <person name="Ohm R."/>
            <person name="Pangilinan J."/>
            <person name="Park H.-J."/>
            <person name="Ramirez L."/>
            <person name="Alfaro M."/>
            <person name="Sun H."/>
            <person name="Tritt A."/>
            <person name="Yoshinaga Y."/>
            <person name="Zwiers L.-H."/>
            <person name="Turgeon B."/>
            <person name="Goodwin S."/>
            <person name="Spatafora J."/>
            <person name="Crous P."/>
            <person name="Grigoriev I."/>
        </authorList>
    </citation>
    <scope>NUCLEOTIDE SEQUENCE</scope>
    <source>
        <strain evidence="1">CBS 122368</strain>
    </source>
</reference>
<organism evidence="1 2">
    <name type="scientific">Trematosphaeria pertusa</name>
    <dbReference type="NCBI Taxonomy" id="390896"/>
    <lineage>
        <taxon>Eukaryota</taxon>
        <taxon>Fungi</taxon>
        <taxon>Dikarya</taxon>
        <taxon>Ascomycota</taxon>
        <taxon>Pezizomycotina</taxon>
        <taxon>Dothideomycetes</taxon>
        <taxon>Pleosporomycetidae</taxon>
        <taxon>Pleosporales</taxon>
        <taxon>Massarineae</taxon>
        <taxon>Trematosphaeriaceae</taxon>
        <taxon>Trematosphaeria</taxon>
    </lineage>
</organism>
<dbReference type="Proteomes" id="UP000800094">
    <property type="component" value="Unassembled WGS sequence"/>
</dbReference>
<protein>
    <submittedName>
        <fullName evidence="1">Uncharacterized protein</fullName>
    </submittedName>
</protein>
<name>A0A6A6HTS4_9PLEO</name>
<evidence type="ECO:0000313" key="1">
    <source>
        <dbReference type="EMBL" id="KAF2240933.1"/>
    </source>
</evidence>